<dbReference type="EMBL" id="UYWX01006766">
    <property type="protein sequence ID" value="VDM26562.1"/>
    <property type="molecule type" value="Genomic_DNA"/>
</dbReference>
<evidence type="ECO:0000313" key="3">
    <source>
        <dbReference type="WBParaSite" id="TTAC_0000526501-mRNA-1"/>
    </source>
</evidence>
<organism evidence="3">
    <name type="scientific">Hydatigena taeniaeformis</name>
    <name type="common">Feline tapeworm</name>
    <name type="synonym">Taenia taeniaeformis</name>
    <dbReference type="NCBI Taxonomy" id="6205"/>
    <lineage>
        <taxon>Eukaryota</taxon>
        <taxon>Metazoa</taxon>
        <taxon>Spiralia</taxon>
        <taxon>Lophotrochozoa</taxon>
        <taxon>Platyhelminthes</taxon>
        <taxon>Cestoda</taxon>
        <taxon>Eucestoda</taxon>
        <taxon>Cyclophyllidea</taxon>
        <taxon>Taeniidae</taxon>
        <taxon>Hydatigera</taxon>
    </lineage>
</organism>
<sequence>MDYAHVRLNAEHNVDAIDYRIREYVCVRTCTDQSAALAHAHPDWREHWQPIAAPAGLASTHKRAISAYNAHLNHVSVDDSSRAG</sequence>
<protein>
    <submittedName>
        <fullName evidence="3">DUF4880 domain-containing protein</fullName>
    </submittedName>
</protein>
<accession>A0A0R3WWX5</accession>
<keyword evidence="2" id="KW-1185">Reference proteome</keyword>
<dbReference type="WBParaSite" id="TTAC_0000526501-mRNA-1">
    <property type="protein sequence ID" value="TTAC_0000526501-mRNA-1"/>
    <property type="gene ID" value="TTAC_0000526501"/>
</dbReference>
<evidence type="ECO:0000313" key="2">
    <source>
        <dbReference type="Proteomes" id="UP000274429"/>
    </source>
</evidence>
<name>A0A0R3WWX5_HYDTA</name>
<gene>
    <name evidence="1" type="ORF">TTAC_LOCUS5250</name>
</gene>
<dbReference type="AlphaFoldDB" id="A0A0R3WWX5"/>
<reference evidence="1 2" key="2">
    <citation type="submission" date="2018-11" db="EMBL/GenBank/DDBJ databases">
        <authorList>
            <consortium name="Pathogen Informatics"/>
        </authorList>
    </citation>
    <scope>NUCLEOTIDE SEQUENCE [LARGE SCALE GENOMIC DNA]</scope>
</reference>
<proteinExistence type="predicted"/>
<reference evidence="3" key="1">
    <citation type="submission" date="2017-02" db="UniProtKB">
        <authorList>
            <consortium name="WormBaseParasite"/>
        </authorList>
    </citation>
    <scope>IDENTIFICATION</scope>
</reference>
<dbReference type="Proteomes" id="UP000274429">
    <property type="component" value="Unassembled WGS sequence"/>
</dbReference>
<evidence type="ECO:0000313" key="1">
    <source>
        <dbReference type="EMBL" id="VDM26562.1"/>
    </source>
</evidence>